<keyword evidence="4" id="KW-0548">Nucleotidyltransferase</keyword>
<evidence type="ECO:0000256" key="9">
    <source>
        <dbReference type="ARBA" id="ARBA00022833"/>
    </source>
</evidence>
<dbReference type="InterPro" id="IPR036930">
    <property type="entry name" value="WGR_dom_sf"/>
</dbReference>
<organism evidence="20 21">
    <name type="scientific">Tetrahymena thermophila (strain SB210)</name>
    <dbReference type="NCBI Taxonomy" id="312017"/>
    <lineage>
        <taxon>Eukaryota</taxon>
        <taxon>Sar</taxon>
        <taxon>Alveolata</taxon>
        <taxon>Ciliophora</taxon>
        <taxon>Intramacronucleata</taxon>
        <taxon>Oligohymenophorea</taxon>
        <taxon>Hymenostomatida</taxon>
        <taxon>Tetrahymenina</taxon>
        <taxon>Tetrahymenidae</taxon>
        <taxon>Tetrahymena</taxon>
    </lineage>
</organism>
<comment type="catalytic activity">
    <reaction evidence="14">
        <text>NAD(+) + (ADP-D-ribosyl)n-acceptor = nicotinamide + (ADP-D-ribosyl)n+1-acceptor + H(+).</text>
        <dbReference type="EC" id="2.4.2.30"/>
    </reaction>
</comment>
<keyword evidence="6" id="KW-0677">Repeat</keyword>
<accession>Q24FE8</accession>
<dbReference type="GO" id="GO:0005730">
    <property type="term" value="C:nucleolus"/>
    <property type="evidence" value="ECO:0007669"/>
    <property type="project" value="TreeGrafter"/>
</dbReference>
<evidence type="ECO:0000256" key="11">
    <source>
        <dbReference type="ARBA" id="ARBA00023125"/>
    </source>
</evidence>
<dbReference type="GO" id="GO:0016779">
    <property type="term" value="F:nucleotidyltransferase activity"/>
    <property type="evidence" value="ECO:0007669"/>
    <property type="project" value="UniProtKB-KW"/>
</dbReference>
<dbReference type="CDD" id="cd07997">
    <property type="entry name" value="WGR_PARP"/>
    <property type="match status" value="1"/>
</dbReference>
<dbReference type="InterPro" id="IPR012317">
    <property type="entry name" value="Poly(ADP-ribose)pol_cat_dom"/>
</dbReference>
<dbReference type="KEGG" id="tet:TTHERM_00865150"/>
<feature type="domain" description="WGR" evidence="19">
    <location>
        <begin position="144"/>
        <end position="240"/>
    </location>
</feature>
<reference evidence="21" key="1">
    <citation type="journal article" date="2006" name="PLoS Biol.">
        <title>Macronuclear genome sequence of the ciliate Tetrahymena thermophila, a model eukaryote.</title>
        <authorList>
            <person name="Eisen J.A."/>
            <person name="Coyne R.S."/>
            <person name="Wu M."/>
            <person name="Wu D."/>
            <person name="Thiagarajan M."/>
            <person name="Wortman J.R."/>
            <person name="Badger J.H."/>
            <person name="Ren Q."/>
            <person name="Amedeo P."/>
            <person name="Jones K.M."/>
            <person name="Tallon L.J."/>
            <person name="Delcher A.L."/>
            <person name="Salzberg S.L."/>
            <person name="Silva J.C."/>
            <person name="Haas B.J."/>
            <person name="Majoros W.H."/>
            <person name="Farzad M."/>
            <person name="Carlton J.M."/>
            <person name="Smith R.K. Jr."/>
            <person name="Garg J."/>
            <person name="Pearlman R.E."/>
            <person name="Karrer K.M."/>
            <person name="Sun L."/>
            <person name="Manning G."/>
            <person name="Elde N.C."/>
            <person name="Turkewitz A.P."/>
            <person name="Asai D.J."/>
            <person name="Wilkes D.E."/>
            <person name="Wang Y."/>
            <person name="Cai H."/>
            <person name="Collins K."/>
            <person name="Stewart B.A."/>
            <person name="Lee S.R."/>
            <person name="Wilamowska K."/>
            <person name="Weinberg Z."/>
            <person name="Ruzzo W.L."/>
            <person name="Wloga D."/>
            <person name="Gaertig J."/>
            <person name="Frankel J."/>
            <person name="Tsao C.-C."/>
            <person name="Gorovsky M.A."/>
            <person name="Keeling P.J."/>
            <person name="Waller R.F."/>
            <person name="Patron N.J."/>
            <person name="Cherry J.M."/>
            <person name="Stover N.A."/>
            <person name="Krieger C.J."/>
            <person name="del Toro C."/>
            <person name="Ryder H.F."/>
            <person name="Williamson S.C."/>
            <person name="Barbeau R.A."/>
            <person name="Hamilton E.P."/>
            <person name="Orias E."/>
        </authorList>
    </citation>
    <scope>NUCLEOTIDE SEQUENCE [LARGE SCALE GENOMIC DNA]</scope>
    <source>
        <strain evidence="21">SB210</strain>
    </source>
</reference>
<evidence type="ECO:0000256" key="16">
    <source>
        <dbReference type="SAM" id="Coils"/>
    </source>
</evidence>
<evidence type="ECO:0000256" key="1">
    <source>
        <dbReference type="ARBA" id="ARBA00004123"/>
    </source>
</evidence>
<dbReference type="AlphaFoldDB" id="Q24FE8"/>
<evidence type="ECO:0000256" key="8">
    <source>
        <dbReference type="ARBA" id="ARBA00022771"/>
    </source>
</evidence>
<evidence type="ECO:0000256" key="2">
    <source>
        <dbReference type="ARBA" id="ARBA00022676"/>
    </source>
</evidence>
<dbReference type="EMBL" id="GG662285">
    <property type="protein sequence ID" value="EAS06510.3"/>
    <property type="molecule type" value="Genomic_DNA"/>
</dbReference>
<evidence type="ECO:0000256" key="14">
    <source>
        <dbReference type="ARBA" id="ARBA00033987"/>
    </source>
</evidence>
<dbReference type="PANTHER" id="PTHR10459">
    <property type="entry name" value="DNA LIGASE"/>
    <property type="match status" value="1"/>
</dbReference>
<keyword evidence="7" id="KW-0013">ADP-ribosylation</keyword>
<dbReference type="GO" id="GO:0006302">
    <property type="term" value="P:double-strand break repair"/>
    <property type="evidence" value="ECO:0007669"/>
    <property type="project" value="TreeGrafter"/>
</dbReference>
<evidence type="ECO:0000256" key="7">
    <source>
        <dbReference type="ARBA" id="ARBA00022765"/>
    </source>
</evidence>
<evidence type="ECO:0000259" key="18">
    <source>
        <dbReference type="PROSITE" id="PS51060"/>
    </source>
</evidence>
<keyword evidence="16" id="KW-0175">Coiled coil</keyword>
<dbReference type="PROSITE" id="PS51977">
    <property type="entry name" value="WGR"/>
    <property type="match status" value="1"/>
</dbReference>
<dbReference type="Gene3D" id="2.20.140.10">
    <property type="entry name" value="WGR domain"/>
    <property type="match status" value="1"/>
</dbReference>
<evidence type="ECO:0000256" key="6">
    <source>
        <dbReference type="ARBA" id="ARBA00022737"/>
    </source>
</evidence>
<dbReference type="Pfam" id="PF00644">
    <property type="entry name" value="PARP"/>
    <property type="match status" value="1"/>
</dbReference>
<dbReference type="SUPFAM" id="SSF47587">
    <property type="entry name" value="Domain of poly(ADP-ribose) polymerase"/>
    <property type="match status" value="1"/>
</dbReference>
<dbReference type="GO" id="GO:0008270">
    <property type="term" value="F:zinc ion binding"/>
    <property type="evidence" value="ECO:0007669"/>
    <property type="project" value="UniProtKB-KW"/>
</dbReference>
<keyword evidence="8" id="KW-0863">Zinc-finger</keyword>
<dbReference type="CDD" id="cd01437">
    <property type="entry name" value="parp_like"/>
    <property type="match status" value="1"/>
</dbReference>
<dbReference type="PANTHER" id="PTHR10459:SF60">
    <property type="entry name" value="POLY [ADP-RIBOSE] POLYMERASE 2"/>
    <property type="match status" value="1"/>
</dbReference>
<evidence type="ECO:0000256" key="3">
    <source>
        <dbReference type="ARBA" id="ARBA00022679"/>
    </source>
</evidence>
<dbReference type="SMART" id="SM00773">
    <property type="entry name" value="WGR"/>
    <property type="match status" value="1"/>
</dbReference>
<evidence type="ECO:0000256" key="4">
    <source>
        <dbReference type="ARBA" id="ARBA00022695"/>
    </source>
</evidence>
<evidence type="ECO:0000256" key="13">
    <source>
        <dbReference type="ARBA" id="ARBA00024347"/>
    </source>
</evidence>
<dbReference type="InterPro" id="IPR004102">
    <property type="entry name" value="Poly(ADP-ribose)pol_reg_dom"/>
</dbReference>
<evidence type="ECO:0000259" key="17">
    <source>
        <dbReference type="PROSITE" id="PS51059"/>
    </source>
</evidence>
<dbReference type="Gene3D" id="3.90.228.10">
    <property type="match status" value="1"/>
</dbReference>
<dbReference type="InterPro" id="IPR050800">
    <property type="entry name" value="ARTD/PARP"/>
</dbReference>
<comment type="subcellular location">
    <subcellularLocation>
        <location evidence="1">Nucleus</location>
    </subcellularLocation>
</comment>
<dbReference type="eggNOG" id="KOG3318">
    <property type="taxonomic scope" value="Eukaryota"/>
</dbReference>
<dbReference type="eggNOG" id="KOG1037">
    <property type="taxonomic scope" value="Eukaryota"/>
</dbReference>
<evidence type="ECO:0000313" key="21">
    <source>
        <dbReference type="Proteomes" id="UP000009168"/>
    </source>
</evidence>
<evidence type="ECO:0000313" key="20">
    <source>
        <dbReference type="EMBL" id="EAS06510.3"/>
    </source>
</evidence>
<sequence length="633" mass="72985">MDVEPSQPIELEFVEEGEEDEIFKKQNKNQLNTSANKSISKAELLNFISSKNNTTKKSTQKDMINEDISIQESEQKKSQSVEDLEIELEIENDIFEQPNKQNNSQIQNTIEEVSSDNLGNKIQKLDLKEGDLLQKQKKKQRTDGYQVYETFTCMLNLTDISYGEKGHNKFYQIEVLHKGYSIFTLYTKWGRVGAQNPQESYKRMDNKYDAILGFKKKFYDKTHNDWTGIFSDFKPQPGKYTWIQVDASSGGSKNSVNEDIERINKRNAELKKRMNSNTSKLESSIKDLMLLIWDFNRINKTLKELNFDTEKNPLGRLTFDQVQKGYKILTEIQNALLQGSRTSIIIELTNQFYTNIPQNYGMRALPMIDHMTKVKEKLHLLDVLKEIDITNRYMNQAFQAQGAESINPLDTFYSMLKCNINQVDQQSQTYQVIQKMVENTHGPSHEKFKLKIVDIYELNRNQESQRFFPFKQLPNQTLLWHGSRISNFVGILSEGLRIAPPEAPMTGYMFGKGIYMADVVSKAAGYCHAKLDSPEGLLVLCEAALGQIYECNKAKSFKKPPQYYHSVKGVGKYKTQSEGIQKIGTTQCFAGKVVESDENGDGQPKDLVYNEYIIYDTSQVKMKYLIRVNFEFL</sequence>
<dbReference type="GO" id="GO:0070212">
    <property type="term" value="P:protein poly-ADP-ribosylation"/>
    <property type="evidence" value="ECO:0007669"/>
    <property type="project" value="TreeGrafter"/>
</dbReference>
<keyword evidence="10 15" id="KW-0520">NAD</keyword>
<dbReference type="EC" id="2.4.2.-" evidence="15"/>
<evidence type="ECO:0000259" key="19">
    <source>
        <dbReference type="PROSITE" id="PS51977"/>
    </source>
</evidence>
<dbReference type="PROSITE" id="PS51059">
    <property type="entry name" value="PARP_CATALYTIC"/>
    <property type="match status" value="1"/>
</dbReference>
<dbReference type="RefSeq" id="XP_001026755.3">
    <property type="nucleotide sequence ID" value="XM_001026755.3"/>
</dbReference>
<keyword evidence="5" id="KW-0479">Metal-binding</keyword>
<dbReference type="SUPFAM" id="SSF56399">
    <property type="entry name" value="ADP-ribosylation"/>
    <property type="match status" value="1"/>
</dbReference>
<dbReference type="InParanoid" id="Q24FE8"/>
<feature type="coiled-coil region" evidence="16">
    <location>
        <begin position="253"/>
        <end position="280"/>
    </location>
</feature>
<dbReference type="InterPro" id="IPR008893">
    <property type="entry name" value="WGR_domain"/>
</dbReference>
<dbReference type="OrthoDB" id="429950at2759"/>
<dbReference type="SUPFAM" id="SSF142921">
    <property type="entry name" value="WGR domain-like"/>
    <property type="match status" value="1"/>
</dbReference>
<name>Q24FE8_TETTS</name>
<dbReference type="GO" id="GO:0003950">
    <property type="term" value="F:NAD+ poly-ADP-ribosyltransferase activity"/>
    <property type="evidence" value="ECO:0007669"/>
    <property type="project" value="UniProtKB-UniRule"/>
</dbReference>
<feature type="domain" description="PARP alpha-helical" evidence="18">
    <location>
        <begin position="278"/>
        <end position="395"/>
    </location>
</feature>
<keyword evidence="2 15" id="KW-0328">Glycosyltransferase</keyword>
<evidence type="ECO:0000256" key="5">
    <source>
        <dbReference type="ARBA" id="ARBA00022723"/>
    </source>
</evidence>
<dbReference type="PROSITE" id="PS51060">
    <property type="entry name" value="PARP_ALPHA_HD"/>
    <property type="match status" value="1"/>
</dbReference>
<evidence type="ECO:0000256" key="10">
    <source>
        <dbReference type="ARBA" id="ARBA00023027"/>
    </source>
</evidence>
<evidence type="ECO:0000256" key="15">
    <source>
        <dbReference type="RuleBase" id="RU362114"/>
    </source>
</evidence>
<keyword evidence="21" id="KW-1185">Reference proteome</keyword>
<dbReference type="GO" id="GO:1990404">
    <property type="term" value="F:NAD+-protein mono-ADP-ribosyltransferase activity"/>
    <property type="evidence" value="ECO:0007669"/>
    <property type="project" value="TreeGrafter"/>
</dbReference>
<dbReference type="Pfam" id="PF02877">
    <property type="entry name" value="PARP_reg"/>
    <property type="match status" value="1"/>
</dbReference>
<dbReference type="GO" id="GO:0003677">
    <property type="term" value="F:DNA binding"/>
    <property type="evidence" value="ECO:0007669"/>
    <property type="project" value="UniProtKB-KW"/>
</dbReference>
<keyword evidence="11" id="KW-0238">DNA-binding</keyword>
<protein>
    <recommendedName>
        <fullName evidence="15">Poly [ADP-ribose] polymerase</fullName>
        <shortName evidence="15">PARP</shortName>
        <ecNumber evidence="15">2.4.2.-</ecNumber>
    </recommendedName>
</protein>
<dbReference type="FunFam" id="1.20.142.10:FF:000002">
    <property type="entry name" value="Poly [ADP-ribose] polymerase"/>
    <property type="match status" value="1"/>
</dbReference>
<dbReference type="HOGENOM" id="CLU_351105_0_0_1"/>
<keyword evidence="12" id="KW-0539">Nucleus</keyword>
<dbReference type="Pfam" id="PF05406">
    <property type="entry name" value="WGR"/>
    <property type="match status" value="1"/>
</dbReference>
<comment type="similarity">
    <text evidence="13">Belongs to the ARTD/PARP family.</text>
</comment>
<proteinExistence type="inferred from homology"/>
<dbReference type="InterPro" id="IPR036616">
    <property type="entry name" value="Poly(ADP-ribose)pol_reg_dom_sf"/>
</dbReference>
<dbReference type="STRING" id="312017.Q24FE8"/>
<gene>
    <name evidence="20" type="ORF">TTHERM_00865150</name>
</gene>
<dbReference type="Proteomes" id="UP000009168">
    <property type="component" value="Unassembled WGS sequence"/>
</dbReference>
<feature type="domain" description="PARP catalytic" evidence="17">
    <location>
        <begin position="407"/>
        <end position="633"/>
    </location>
</feature>
<dbReference type="FunFam" id="3.90.228.10:FF:000002">
    <property type="entry name" value="Poly [ADP-ribose] polymerase"/>
    <property type="match status" value="1"/>
</dbReference>
<evidence type="ECO:0000256" key="12">
    <source>
        <dbReference type="ARBA" id="ARBA00023242"/>
    </source>
</evidence>
<keyword evidence="9" id="KW-0862">Zinc</keyword>
<keyword evidence="3 15" id="KW-0808">Transferase</keyword>
<dbReference type="GeneID" id="7827562"/>
<dbReference type="Gene3D" id="1.20.142.10">
    <property type="entry name" value="Poly(ADP-ribose) polymerase, regulatory domain"/>
    <property type="match status" value="1"/>
</dbReference>